<dbReference type="PROSITE" id="PS50110">
    <property type="entry name" value="RESPONSE_REGULATORY"/>
    <property type="match status" value="1"/>
</dbReference>
<dbReference type="InterPro" id="IPR036388">
    <property type="entry name" value="WH-like_DNA-bd_sf"/>
</dbReference>
<name>A0A6L9ULZ4_9HYPH</name>
<dbReference type="Gene3D" id="3.30.450.20">
    <property type="entry name" value="PAS domain"/>
    <property type="match status" value="3"/>
</dbReference>
<accession>A0A6L9ULZ4</accession>
<dbReference type="PANTHER" id="PTHR43214:SF38">
    <property type="entry name" value="NITRATE_NITRITE RESPONSE REGULATOR PROTEIN NARL"/>
    <property type="match status" value="1"/>
</dbReference>
<dbReference type="Pfam" id="PF13426">
    <property type="entry name" value="PAS_9"/>
    <property type="match status" value="2"/>
</dbReference>
<dbReference type="PRINTS" id="PR00038">
    <property type="entry name" value="HTHLUXR"/>
</dbReference>
<dbReference type="Gene3D" id="3.40.50.2300">
    <property type="match status" value="1"/>
</dbReference>
<dbReference type="InterPro" id="IPR000792">
    <property type="entry name" value="Tscrpt_reg_LuxR_C"/>
</dbReference>
<dbReference type="InterPro" id="IPR000700">
    <property type="entry name" value="PAS-assoc_C"/>
</dbReference>
<evidence type="ECO:0000259" key="5">
    <source>
        <dbReference type="PROSITE" id="PS50112"/>
    </source>
</evidence>
<dbReference type="InterPro" id="IPR039420">
    <property type="entry name" value="WalR-like"/>
</dbReference>
<comment type="caution">
    <text evidence="7">The sequence shown here is derived from an EMBL/GenBank/DDBJ whole genome shotgun (WGS) entry which is preliminary data.</text>
</comment>
<dbReference type="NCBIfam" id="TIGR00229">
    <property type="entry name" value="sensory_box"/>
    <property type="match status" value="2"/>
</dbReference>
<evidence type="ECO:0000259" key="6">
    <source>
        <dbReference type="PROSITE" id="PS50113"/>
    </source>
</evidence>
<dbReference type="CDD" id="cd00130">
    <property type="entry name" value="PAS"/>
    <property type="match status" value="2"/>
</dbReference>
<dbReference type="GO" id="GO:0003677">
    <property type="term" value="F:DNA binding"/>
    <property type="evidence" value="ECO:0007669"/>
    <property type="project" value="UniProtKB-KW"/>
</dbReference>
<dbReference type="SMART" id="SM00091">
    <property type="entry name" value="PAS"/>
    <property type="match status" value="3"/>
</dbReference>
<dbReference type="GO" id="GO:0000160">
    <property type="term" value="P:phosphorelay signal transduction system"/>
    <property type="evidence" value="ECO:0007669"/>
    <property type="project" value="InterPro"/>
</dbReference>
<feature type="domain" description="PAS" evidence="5">
    <location>
        <begin position="182"/>
        <end position="236"/>
    </location>
</feature>
<dbReference type="SUPFAM" id="SSF52172">
    <property type="entry name" value="CheY-like"/>
    <property type="match status" value="1"/>
</dbReference>
<dbReference type="SUPFAM" id="SSF46894">
    <property type="entry name" value="C-terminal effector domain of the bipartite response regulators"/>
    <property type="match status" value="1"/>
</dbReference>
<evidence type="ECO:0000259" key="3">
    <source>
        <dbReference type="PROSITE" id="PS50043"/>
    </source>
</evidence>
<dbReference type="Pfam" id="PF00196">
    <property type="entry name" value="GerE"/>
    <property type="match status" value="1"/>
</dbReference>
<dbReference type="InterPro" id="IPR011006">
    <property type="entry name" value="CheY-like_superfamily"/>
</dbReference>
<dbReference type="InterPro" id="IPR035965">
    <property type="entry name" value="PAS-like_dom_sf"/>
</dbReference>
<proteinExistence type="predicted"/>
<comment type="caution">
    <text evidence="2">Lacks conserved residue(s) required for the propagation of feature annotation.</text>
</comment>
<evidence type="ECO:0000256" key="1">
    <source>
        <dbReference type="ARBA" id="ARBA00023125"/>
    </source>
</evidence>
<evidence type="ECO:0000313" key="8">
    <source>
        <dbReference type="Proteomes" id="UP000483035"/>
    </source>
</evidence>
<feature type="domain" description="HTH luxR-type" evidence="3">
    <location>
        <begin position="462"/>
        <end position="527"/>
    </location>
</feature>
<dbReference type="Proteomes" id="UP000483035">
    <property type="component" value="Unassembled WGS sequence"/>
</dbReference>
<dbReference type="CDD" id="cd06170">
    <property type="entry name" value="LuxR_C_like"/>
    <property type="match status" value="1"/>
</dbReference>
<organism evidence="7 8">
    <name type="scientific">Rhizobium lusitanum</name>
    <dbReference type="NCBI Taxonomy" id="293958"/>
    <lineage>
        <taxon>Bacteria</taxon>
        <taxon>Pseudomonadati</taxon>
        <taxon>Pseudomonadota</taxon>
        <taxon>Alphaproteobacteria</taxon>
        <taxon>Hyphomicrobiales</taxon>
        <taxon>Rhizobiaceae</taxon>
        <taxon>Rhizobium/Agrobacterium group</taxon>
        <taxon>Rhizobium</taxon>
    </lineage>
</organism>
<dbReference type="InterPro" id="IPR016032">
    <property type="entry name" value="Sig_transdc_resp-reg_C-effctor"/>
</dbReference>
<feature type="domain" description="Response regulatory" evidence="4">
    <location>
        <begin position="1"/>
        <end position="43"/>
    </location>
</feature>
<dbReference type="InterPro" id="IPR001789">
    <property type="entry name" value="Sig_transdc_resp-reg_receiver"/>
</dbReference>
<dbReference type="SUPFAM" id="SSF55785">
    <property type="entry name" value="PYP-like sensor domain (PAS domain)"/>
    <property type="match status" value="3"/>
</dbReference>
<reference evidence="7 8" key="1">
    <citation type="submission" date="2019-12" db="EMBL/GenBank/DDBJ databases">
        <title>Rhizobium genotypes associated with high levels of biological nitrogen fixation by grain legumes in a temperate-maritime cropping system.</title>
        <authorList>
            <person name="Maluk M."/>
            <person name="Francesc Ferrando Molina F."/>
            <person name="Lopez Del Egido L."/>
            <person name="Lafos M."/>
            <person name="Langarica-Fuentes A."/>
            <person name="Gebre Yohannes G."/>
            <person name="Young M.W."/>
            <person name="Martin P."/>
            <person name="Gantlett R."/>
            <person name="Kenicer G."/>
            <person name="Hawes C."/>
            <person name="Begg G.S."/>
            <person name="Quilliam R.S."/>
            <person name="Squire G.R."/>
            <person name="Poole P.S."/>
            <person name="Young P.W."/>
            <person name="Iannetta P.M."/>
            <person name="James E.K."/>
        </authorList>
    </citation>
    <scope>NUCLEOTIDE SEQUENCE [LARGE SCALE GENOMIC DNA]</scope>
    <source>
        <strain evidence="7 8">JHI1118</strain>
    </source>
</reference>
<dbReference type="SMART" id="SM00421">
    <property type="entry name" value="HTH_LUXR"/>
    <property type="match status" value="1"/>
</dbReference>
<keyword evidence="1" id="KW-0238">DNA-binding</keyword>
<dbReference type="Gene3D" id="1.10.10.10">
    <property type="entry name" value="Winged helix-like DNA-binding domain superfamily/Winged helix DNA-binding domain"/>
    <property type="match status" value="1"/>
</dbReference>
<sequence>MVVFITAQSSAADEEHGLKLGAVDYIHKPIRPAIVGRRVRNLVDLALRNRALKRLVHLAGLGEGIVLIEPNEGIVWANEKALALHNVSTVHELGQTPDGYRDRFLLRSLDGDDVSSQHYPLARLLSGECFDNMTLEARRRDNVSEGSWSCVHEVRGQALVDAQGHTTSFALVILDVTDRVRAEKRFDQTFDTDLAPAVICRLSDLHYVRVNQSFLDMTGLTNEDVVGRSIYTLDILAHAPNKAEAIENLRAGHAIARTEAKLQLRRGTRSVIVAGQPIDVGDDHYMLFTFTDVEPSRKAEASLRQSEERFVRAFRLMPIPTILAVRKGFQFLDTNDAFVSVFGYTEADVTAKSRSTLPIWAEPHAAYRIERELEKTGSLRNIEVQLITNRGETLDCLLSAETLEIAEEQCALIVIQDVSERIRSEVELMAAIETVMQDASWFSRSIIEKLANLRTRSSPRSHIGELADLTGRELEILALMCRGLSDGDIVKELGLTRNTVRNHVARIYGKADVHSRAAAVVWARERGFTGADYKLARAPR</sequence>
<dbReference type="PROSITE" id="PS50112">
    <property type="entry name" value="PAS"/>
    <property type="match status" value="1"/>
</dbReference>
<evidence type="ECO:0000256" key="2">
    <source>
        <dbReference type="PROSITE-ProRule" id="PRU00169"/>
    </source>
</evidence>
<protein>
    <submittedName>
        <fullName evidence="7">PAS domain S-box protein</fullName>
    </submittedName>
</protein>
<gene>
    <name evidence="7" type="ORF">GR212_35570</name>
</gene>
<dbReference type="GO" id="GO:0006355">
    <property type="term" value="P:regulation of DNA-templated transcription"/>
    <property type="evidence" value="ECO:0007669"/>
    <property type="project" value="InterPro"/>
</dbReference>
<dbReference type="AlphaFoldDB" id="A0A6L9ULZ4"/>
<evidence type="ECO:0000313" key="7">
    <source>
        <dbReference type="EMBL" id="NEI74860.1"/>
    </source>
</evidence>
<dbReference type="PROSITE" id="PS50113">
    <property type="entry name" value="PAC"/>
    <property type="match status" value="1"/>
</dbReference>
<feature type="domain" description="PAC" evidence="6">
    <location>
        <begin position="133"/>
        <end position="188"/>
    </location>
</feature>
<dbReference type="InterPro" id="IPR000014">
    <property type="entry name" value="PAS"/>
</dbReference>
<dbReference type="PROSITE" id="PS50043">
    <property type="entry name" value="HTH_LUXR_2"/>
    <property type="match status" value="1"/>
</dbReference>
<evidence type="ECO:0000259" key="4">
    <source>
        <dbReference type="PROSITE" id="PS50110"/>
    </source>
</evidence>
<dbReference type="EMBL" id="WUEY01000042">
    <property type="protein sequence ID" value="NEI74860.1"/>
    <property type="molecule type" value="Genomic_DNA"/>
</dbReference>
<dbReference type="PANTHER" id="PTHR43214">
    <property type="entry name" value="TWO-COMPONENT RESPONSE REGULATOR"/>
    <property type="match status" value="1"/>
</dbReference>